<comment type="caution">
    <text evidence="2">The sequence shown here is derived from an EMBL/GenBank/DDBJ whole genome shotgun (WGS) entry which is preliminary data.</text>
</comment>
<proteinExistence type="predicted"/>
<dbReference type="RefSeq" id="WP_189533222.1">
    <property type="nucleotide sequence ID" value="NZ_BMYX01000007.1"/>
</dbReference>
<reference evidence="2" key="1">
    <citation type="journal article" date="2014" name="Int. J. Syst. Evol. Microbiol.">
        <title>Complete genome sequence of Corynebacterium casei LMG S-19264T (=DSM 44701T), isolated from a smear-ripened cheese.</title>
        <authorList>
            <consortium name="US DOE Joint Genome Institute (JGI-PGF)"/>
            <person name="Walter F."/>
            <person name="Albersmeier A."/>
            <person name="Kalinowski J."/>
            <person name="Ruckert C."/>
        </authorList>
    </citation>
    <scope>NUCLEOTIDE SEQUENCE</scope>
    <source>
        <strain evidence="2">KCTC 32182</strain>
    </source>
</reference>
<dbReference type="AlphaFoldDB" id="A0A918P2B7"/>
<evidence type="ECO:0000313" key="2">
    <source>
        <dbReference type="EMBL" id="GGY14056.1"/>
    </source>
</evidence>
<keyword evidence="3" id="KW-1185">Reference proteome</keyword>
<keyword evidence="1" id="KW-0472">Membrane</keyword>
<protein>
    <submittedName>
        <fullName evidence="2">Uncharacterized protein</fullName>
    </submittedName>
</protein>
<dbReference type="EMBL" id="BMYX01000007">
    <property type="protein sequence ID" value="GGY14056.1"/>
    <property type="molecule type" value="Genomic_DNA"/>
</dbReference>
<dbReference type="Proteomes" id="UP000645257">
    <property type="component" value="Unassembled WGS sequence"/>
</dbReference>
<evidence type="ECO:0000256" key="1">
    <source>
        <dbReference type="SAM" id="Phobius"/>
    </source>
</evidence>
<organism evidence="2 3">
    <name type="scientific">Paludibacterium paludis</name>
    <dbReference type="NCBI Taxonomy" id="1225769"/>
    <lineage>
        <taxon>Bacteria</taxon>
        <taxon>Pseudomonadati</taxon>
        <taxon>Pseudomonadota</taxon>
        <taxon>Betaproteobacteria</taxon>
        <taxon>Neisseriales</taxon>
        <taxon>Chromobacteriaceae</taxon>
        <taxon>Paludibacterium</taxon>
    </lineage>
</organism>
<gene>
    <name evidence="2" type="ORF">GCM10011289_16760</name>
</gene>
<reference evidence="2" key="2">
    <citation type="submission" date="2020-09" db="EMBL/GenBank/DDBJ databases">
        <authorList>
            <person name="Sun Q."/>
            <person name="Kim S."/>
        </authorList>
    </citation>
    <scope>NUCLEOTIDE SEQUENCE</scope>
    <source>
        <strain evidence="2">KCTC 32182</strain>
    </source>
</reference>
<name>A0A918P2B7_9NEIS</name>
<evidence type="ECO:0000313" key="3">
    <source>
        <dbReference type="Proteomes" id="UP000645257"/>
    </source>
</evidence>
<keyword evidence="1" id="KW-1133">Transmembrane helix</keyword>
<sequence>MRIDVKKQVGVVVLASAASYGVASTVTWYLPAISGPVLTGILASVTLLCWRYRHV</sequence>
<accession>A0A918P2B7</accession>
<keyword evidence="1" id="KW-0812">Transmembrane</keyword>
<feature type="transmembrane region" description="Helical" evidence="1">
    <location>
        <begin position="33"/>
        <end position="50"/>
    </location>
</feature>